<proteinExistence type="predicted"/>
<evidence type="ECO:0000259" key="1">
    <source>
        <dbReference type="Pfam" id="PF00534"/>
    </source>
</evidence>
<accession>A0ABP8KJL5</accession>
<evidence type="ECO:0000313" key="4">
    <source>
        <dbReference type="Proteomes" id="UP001500936"/>
    </source>
</evidence>
<dbReference type="InterPro" id="IPR001296">
    <property type="entry name" value="Glyco_trans_1"/>
</dbReference>
<evidence type="ECO:0000259" key="2">
    <source>
        <dbReference type="Pfam" id="PF13439"/>
    </source>
</evidence>
<feature type="domain" description="Glycosyl transferase family 1" evidence="1">
    <location>
        <begin position="194"/>
        <end position="352"/>
    </location>
</feature>
<protein>
    <submittedName>
        <fullName evidence="3">Glycosyltransferase</fullName>
    </submittedName>
</protein>
<dbReference type="InterPro" id="IPR050194">
    <property type="entry name" value="Glycosyltransferase_grp1"/>
</dbReference>
<dbReference type="SUPFAM" id="SSF53756">
    <property type="entry name" value="UDP-Glycosyltransferase/glycogen phosphorylase"/>
    <property type="match status" value="1"/>
</dbReference>
<feature type="domain" description="Glycosyltransferase subfamily 4-like N-terminal" evidence="2">
    <location>
        <begin position="15"/>
        <end position="179"/>
    </location>
</feature>
<gene>
    <name evidence="3" type="ORF">GCM10023187_29740</name>
</gene>
<evidence type="ECO:0000313" key="3">
    <source>
        <dbReference type="EMBL" id="GAA4408203.1"/>
    </source>
</evidence>
<dbReference type="PANTHER" id="PTHR45947">
    <property type="entry name" value="SULFOQUINOVOSYL TRANSFERASE SQD2"/>
    <property type="match status" value="1"/>
</dbReference>
<organism evidence="3 4">
    <name type="scientific">Nibrella viscosa</name>
    <dbReference type="NCBI Taxonomy" id="1084524"/>
    <lineage>
        <taxon>Bacteria</taxon>
        <taxon>Pseudomonadati</taxon>
        <taxon>Bacteroidota</taxon>
        <taxon>Cytophagia</taxon>
        <taxon>Cytophagales</taxon>
        <taxon>Spirosomataceae</taxon>
        <taxon>Nibrella</taxon>
    </lineage>
</organism>
<dbReference type="CDD" id="cd03801">
    <property type="entry name" value="GT4_PimA-like"/>
    <property type="match status" value="1"/>
</dbReference>
<dbReference type="EMBL" id="BAABHB010000005">
    <property type="protein sequence ID" value="GAA4408203.1"/>
    <property type="molecule type" value="Genomic_DNA"/>
</dbReference>
<dbReference type="PANTHER" id="PTHR45947:SF3">
    <property type="entry name" value="SULFOQUINOVOSYL TRANSFERASE SQD2"/>
    <property type="match status" value="1"/>
</dbReference>
<name>A0ABP8KJL5_9BACT</name>
<keyword evidence="4" id="KW-1185">Reference proteome</keyword>
<dbReference type="Pfam" id="PF00534">
    <property type="entry name" value="Glycos_transf_1"/>
    <property type="match status" value="1"/>
</dbReference>
<sequence>MQRVLFILDNYYPHIGGAEKLFQNLAEELVRRGYSVTVFTPQILPSYKKEEIVNGVHIVRQWVPTFLQRYFFTFLSIPKAIKLARQHDIIHTTVYNSALPAWVAAKVTGTKSIITVHEVWGKSWFRFVGNKLLATLLFVLERAVLFLRFSRTICDSDSTLKEYKKVNPLREVVRIYPGVVYEELLVSPKTDPENEDWKRKVGFTAKDFVVLAFGRTALNKGFKYLVEAIPSVIKQLPQAKFLFIWPEAENFISVRDKLVRSLQENVNEQNYKIVGKKTWSELLECIQLSDCIVIPSLSEGFGYAVVESCCIGKRVIASGVTSIPEVVGGNYILSEPGSSLALSKAIISMSKDLYQVKPKPTQFTIDRMINEHSELYTKLMSSEDLR</sequence>
<dbReference type="InterPro" id="IPR028098">
    <property type="entry name" value="Glyco_trans_4-like_N"/>
</dbReference>
<dbReference type="RefSeq" id="WP_345268463.1">
    <property type="nucleotide sequence ID" value="NZ_BAABHB010000005.1"/>
</dbReference>
<dbReference type="Proteomes" id="UP001500936">
    <property type="component" value="Unassembled WGS sequence"/>
</dbReference>
<dbReference type="Pfam" id="PF13439">
    <property type="entry name" value="Glyco_transf_4"/>
    <property type="match status" value="1"/>
</dbReference>
<reference evidence="4" key="1">
    <citation type="journal article" date="2019" name="Int. J. Syst. Evol. Microbiol.">
        <title>The Global Catalogue of Microorganisms (GCM) 10K type strain sequencing project: providing services to taxonomists for standard genome sequencing and annotation.</title>
        <authorList>
            <consortium name="The Broad Institute Genomics Platform"/>
            <consortium name="The Broad Institute Genome Sequencing Center for Infectious Disease"/>
            <person name="Wu L."/>
            <person name="Ma J."/>
        </authorList>
    </citation>
    <scope>NUCLEOTIDE SEQUENCE [LARGE SCALE GENOMIC DNA]</scope>
    <source>
        <strain evidence="4">JCM 17925</strain>
    </source>
</reference>
<dbReference type="Gene3D" id="3.40.50.2000">
    <property type="entry name" value="Glycogen Phosphorylase B"/>
    <property type="match status" value="2"/>
</dbReference>
<comment type="caution">
    <text evidence="3">The sequence shown here is derived from an EMBL/GenBank/DDBJ whole genome shotgun (WGS) entry which is preliminary data.</text>
</comment>